<name>A0A7S1FS70_9STRA</name>
<reference evidence="2" key="1">
    <citation type="submission" date="2021-01" db="EMBL/GenBank/DDBJ databases">
        <authorList>
            <person name="Corre E."/>
            <person name="Pelletier E."/>
            <person name="Niang G."/>
            <person name="Scheremetjew M."/>
            <person name="Finn R."/>
            <person name="Kale V."/>
            <person name="Holt S."/>
            <person name="Cochrane G."/>
            <person name="Meng A."/>
            <person name="Brown T."/>
            <person name="Cohen L."/>
        </authorList>
    </citation>
    <scope>NUCLEOTIDE SEQUENCE</scope>
    <source>
        <strain evidence="2">308</strain>
    </source>
</reference>
<feature type="compositionally biased region" description="Basic and acidic residues" evidence="1">
    <location>
        <begin position="1"/>
        <end position="11"/>
    </location>
</feature>
<dbReference type="PANTHER" id="PTHR21027:SF1">
    <property type="entry name" value="TRNA-SPLICING ENDONUCLEASE SUBUNIT SEN54"/>
    <property type="match status" value="1"/>
</dbReference>
<feature type="region of interest" description="Disordered" evidence="1">
    <location>
        <begin position="1"/>
        <end position="40"/>
    </location>
</feature>
<sequence>MIDKILREDPPRASSANTVVADDTRSPPQEASSPKQRNLSCHSHVSRPACVYEDCFLDTGRPNVPTFRLIRRGGKVLVTSGFTDGALAERVSMTEEGGSYGGNSTETTAQYLYAEEAIFTHERGVLDIYRCGTEKEPSLIDNNNGNDIRIPPPPGFIPMNRIDLFRLLSGGPVRPCLSAYAVYSYLRSQSYVVLRHVPRSGEKKAIGGITLKNCKHDSSQWSVRTRSLSTPPPFVIDISVDSSLPANDLIAYDVYAPSSQFRKTDPGPPDFCVMIVPFASPCRISLLFELGRGYIGDVPLRIATVSDGAVVIMYAVAEGCIPDMRGRVKRGRQF</sequence>
<gene>
    <name evidence="2" type="ORF">CHYS00102_LOCUS13405</name>
</gene>
<dbReference type="InterPro" id="IPR024337">
    <property type="entry name" value="tRNA_splic_suSen54"/>
</dbReference>
<evidence type="ECO:0000313" key="2">
    <source>
        <dbReference type="EMBL" id="CAD8886207.1"/>
    </source>
</evidence>
<evidence type="ECO:0008006" key="3">
    <source>
        <dbReference type="Google" id="ProtNLM"/>
    </source>
</evidence>
<proteinExistence type="predicted"/>
<dbReference type="EMBL" id="HBFR01018443">
    <property type="protein sequence ID" value="CAD8886207.1"/>
    <property type="molecule type" value="Transcribed_RNA"/>
</dbReference>
<organism evidence="2">
    <name type="scientific">Corethron hystrix</name>
    <dbReference type="NCBI Taxonomy" id="216773"/>
    <lineage>
        <taxon>Eukaryota</taxon>
        <taxon>Sar</taxon>
        <taxon>Stramenopiles</taxon>
        <taxon>Ochrophyta</taxon>
        <taxon>Bacillariophyta</taxon>
        <taxon>Coscinodiscophyceae</taxon>
        <taxon>Corethrophycidae</taxon>
        <taxon>Corethrales</taxon>
        <taxon>Corethraceae</taxon>
        <taxon>Corethron</taxon>
    </lineage>
</organism>
<dbReference type="GO" id="GO:0000214">
    <property type="term" value="C:tRNA-intron endonuclease complex"/>
    <property type="evidence" value="ECO:0007669"/>
    <property type="project" value="TreeGrafter"/>
</dbReference>
<dbReference type="AlphaFoldDB" id="A0A7S1FS70"/>
<feature type="compositionally biased region" description="Polar residues" evidence="1">
    <location>
        <begin position="26"/>
        <end position="40"/>
    </location>
</feature>
<dbReference type="PANTHER" id="PTHR21027">
    <property type="entry name" value="TRNA-SPLICING ENDONUCLEASE SUBUNIT SEN54"/>
    <property type="match status" value="1"/>
</dbReference>
<evidence type="ECO:0000256" key="1">
    <source>
        <dbReference type="SAM" id="MobiDB-lite"/>
    </source>
</evidence>
<dbReference type="GO" id="GO:0000379">
    <property type="term" value="P:tRNA-type intron splice site recognition and cleavage"/>
    <property type="evidence" value="ECO:0007669"/>
    <property type="project" value="TreeGrafter"/>
</dbReference>
<protein>
    <recommendedName>
        <fullName evidence="3">tRNA-splicing endonuclease subunit Sen54 N-terminal domain-containing protein</fullName>
    </recommendedName>
</protein>
<accession>A0A7S1FS70</accession>